<dbReference type="EMBL" id="LKFS01000012">
    <property type="protein sequence ID" value="RND84703.1"/>
    <property type="molecule type" value="Genomic_DNA"/>
</dbReference>
<dbReference type="RefSeq" id="WP_123031737.1">
    <property type="nucleotide sequence ID" value="NZ_LKFS01000012.1"/>
</dbReference>
<evidence type="ECO:0000313" key="3">
    <source>
        <dbReference type="Proteomes" id="UP000284716"/>
    </source>
</evidence>
<keyword evidence="1" id="KW-1133">Transmembrane helix</keyword>
<comment type="caution">
    <text evidence="2">The sequence shown here is derived from an EMBL/GenBank/DDBJ whole genome shotgun (WGS) entry which is preliminary data.</text>
</comment>
<evidence type="ECO:0000256" key="1">
    <source>
        <dbReference type="SAM" id="Phobius"/>
    </source>
</evidence>
<gene>
    <name evidence="2" type="ORF">FAM18157_00135</name>
</gene>
<reference evidence="2 3" key="1">
    <citation type="journal article" date="2018" name="Front. Microbiol.">
        <title>Conversion of Methionine to Cysteine in Lactobacillus paracasei Depends on the Highly Mobile cysK-ctl-cysE Gene Cluster.</title>
        <authorList>
            <person name="Wuthrich D."/>
            <person name="Irmler S."/>
            <person name="Berthoud H."/>
            <person name="Guggenbuhl B."/>
            <person name="Eugster E."/>
            <person name="Bruggmann R."/>
        </authorList>
    </citation>
    <scope>NUCLEOTIDE SEQUENCE [LARGE SCALE GENOMIC DNA]</scope>
    <source>
        <strain evidence="2 3">FAM18157</strain>
    </source>
</reference>
<proteinExistence type="predicted"/>
<protein>
    <submittedName>
        <fullName evidence="2">Uncharacterized protein</fullName>
    </submittedName>
</protein>
<organism evidence="2 3">
    <name type="scientific">Lacticaseibacillus paracasei</name>
    <name type="common">Lactobacillus paracasei</name>
    <dbReference type="NCBI Taxonomy" id="1597"/>
    <lineage>
        <taxon>Bacteria</taxon>
        <taxon>Bacillati</taxon>
        <taxon>Bacillota</taxon>
        <taxon>Bacilli</taxon>
        <taxon>Lactobacillales</taxon>
        <taxon>Lactobacillaceae</taxon>
        <taxon>Lacticaseibacillus</taxon>
    </lineage>
</organism>
<keyword evidence="1" id="KW-0812">Transmembrane</keyword>
<sequence>MEGHRWRHWLLPLYAVLMTALMVLGWYRWSDSQSVLQETKTHLNAITGGESKKVDKRVLVFADLVVGYRADQQKRHDQIEKLSTKAIADQIVPPANIGKAGVGPDLSYKVTYQHREVTYTQAGSETIAMARVAYTITSDGNRIKNDLVLRLPMKQQKIIGCTLYRLNQSQASHD</sequence>
<dbReference type="AlphaFoldDB" id="A0A422M968"/>
<accession>A0A422M968</accession>
<evidence type="ECO:0000313" key="2">
    <source>
        <dbReference type="EMBL" id="RND84703.1"/>
    </source>
</evidence>
<name>A0A422M968_LACPA</name>
<feature type="transmembrane region" description="Helical" evidence="1">
    <location>
        <begin position="9"/>
        <end position="29"/>
    </location>
</feature>
<dbReference type="Proteomes" id="UP000284716">
    <property type="component" value="Unassembled WGS sequence"/>
</dbReference>
<keyword evidence="1" id="KW-0472">Membrane</keyword>